<proteinExistence type="predicted"/>
<evidence type="ECO:0000256" key="3">
    <source>
        <dbReference type="ARBA" id="ARBA00022741"/>
    </source>
</evidence>
<evidence type="ECO:0000256" key="9">
    <source>
        <dbReference type="SAM" id="Phobius"/>
    </source>
</evidence>
<feature type="domain" description="Protein kinase" evidence="10">
    <location>
        <begin position="1"/>
        <end position="172"/>
    </location>
</feature>
<comment type="caution">
    <text evidence="12">The sequence shown here is derived from an EMBL/GenBank/DDBJ whole genome shotgun (WGS) entry which is preliminary data.</text>
</comment>
<evidence type="ECO:0000259" key="10">
    <source>
        <dbReference type="PROSITE" id="PS50011"/>
    </source>
</evidence>
<sequence>MATVATLADLLRERRLLTHDDLVEVFVPVLEEMEKAHREGRVHGDVKPARIERQPDGSYRLAAYGAGRLGTPRYMSPERVRGEQPDARSDIYSMGAVIFEALTGRPVFTGEVNQEIMQAHVASAPPRPSSIRPGLPAEVDQVILKALAKRREDRFQTAREFAAALVKTMPRVTKGAPEQVPAPVREQKVARPASAEVVRAPAPSNPVPAARRIEPVAVTPARARVNVMVWLLPLVALLLIGLAVFAVRSATTAAVPEVVGLTMADAEAALRGRGLDVARGEEVDDPLPQGMVARQSPAPGERLAKGKAVAVQPSTGLVAVPEVAGVGEAEARVKLRQNGLAVGAVEQQYSDVIASGQVIQTTPRSGTRIKTGSTVTLSIAAGKATCPSCGKRRERGDMFCTRCGYRF</sequence>
<dbReference type="InterPro" id="IPR005543">
    <property type="entry name" value="PASTA_dom"/>
</dbReference>
<evidence type="ECO:0000256" key="2">
    <source>
        <dbReference type="ARBA" id="ARBA00022737"/>
    </source>
</evidence>
<dbReference type="SUPFAM" id="SSF56112">
    <property type="entry name" value="Protein kinase-like (PK-like)"/>
    <property type="match status" value="1"/>
</dbReference>
<evidence type="ECO:0000256" key="1">
    <source>
        <dbReference type="ARBA" id="ARBA00022679"/>
    </source>
</evidence>
<keyword evidence="9" id="KW-0812">Transmembrane</keyword>
<dbReference type="PANTHER" id="PTHR43289:SF6">
    <property type="entry name" value="SERINE_THREONINE-PROTEIN KINASE NEKL-3"/>
    <property type="match status" value="1"/>
</dbReference>
<dbReference type="PANTHER" id="PTHR43289">
    <property type="entry name" value="MITOGEN-ACTIVATED PROTEIN KINASE KINASE KINASE 20-RELATED"/>
    <property type="match status" value="1"/>
</dbReference>
<protein>
    <submittedName>
        <fullName evidence="12">PASTA domain-containing protein</fullName>
    </submittedName>
</protein>
<feature type="domain" description="PASTA" evidence="11">
    <location>
        <begin position="312"/>
        <end position="381"/>
    </location>
</feature>
<dbReference type="InterPro" id="IPR000719">
    <property type="entry name" value="Prot_kinase_dom"/>
</dbReference>
<evidence type="ECO:0000256" key="4">
    <source>
        <dbReference type="ARBA" id="ARBA00022777"/>
    </source>
</evidence>
<organism evidence="12">
    <name type="scientific">candidate division WOR-3 bacterium</name>
    <dbReference type="NCBI Taxonomy" id="2052148"/>
    <lineage>
        <taxon>Bacteria</taxon>
        <taxon>Bacteria division WOR-3</taxon>
    </lineage>
</organism>
<feature type="transmembrane region" description="Helical" evidence="9">
    <location>
        <begin position="227"/>
        <end position="247"/>
    </location>
</feature>
<dbReference type="SMART" id="SM00740">
    <property type="entry name" value="PASTA"/>
    <property type="match status" value="2"/>
</dbReference>
<evidence type="ECO:0000256" key="7">
    <source>
        <dbReference type="ARBA" id="ARBA00048679"/>
    </source>
</evidence>
<dbReference type="CDD" id="cd14014">
    <property type="entry name" value="STKc_PknB_like"/>
    <property type="match status" value="1"/>
</dbReference>
<evidence type="ECO:0000256" key="8">
    <source>
        <dbReference type="SAM" id="MobiDB-lite"/>
    </source>
</evidence>
<dbReference type="AlphaFoldDB" id="A0A7C4CE88"/>
<keyword evidence="2" id="KW-0677">Repeat</keyword>
<comment type="catalytic activity">
    <reaction evidence="7">
        <text>L-seryl-[protein] + ATP = O-phospho-L-seryl-[protein] + ADP + H(+)</text>
        <dbReference type="Rhea" id="RHEA:17989"/>
        <dbReference type="Rhea" id="RHEA-COMP:9863"/>
        <dbReference type="Rhea" id="RHEA-COMP:11604"/>
        <dbReference type="ChEBI" id="CHEBI:15378"/>
        <dbReference type="ChEBI" id="CHEBI:29999"/>
        <dbReference type="ChEBI" id="CHEBI:30616"/>
        <dbReference type="ChEBI" id="CHEBI:83421"/>
        <dbReference type="ChEBI" id="CHEBI:456216"/>
        <dbReference type="EC" id="2.7.11.1"/>
    </reaction>
</comment>
<evidence type="ECO:0000313" key="12">
    <source>
        <dbReference type="EMBL" id="HGK28649.1"/>
    </source>
</evidence>
<reference evidence="12" key="1">
    <citation type="journal article" date="2020" name="mSystems">
        <title>Genome- and Community-Level Interaction Insights into Carbon Utilization and Element Cycling Functions of Hydrothermarchaeota in Hydrothermal Sediment.</title>
        <authorList>
            <person name="Zhou Z."/>
            <person name="Liu Y."/>
            <person name="Xu W."/>
            <person name="Pan J."/>
            <person name="Luo Z.H."/>
            <person name="Li M."/>
        </authorList>
    </citation>
    <scope>NUCLEOTIDE SEQUENCE [LARGE SCALE GENOMIC DNA]</scope>
    <source>
        <strain evidence="12">SpSt-488</strain>
    </source>
</reference>
<keyword evidence="4" id="KW-0418">Kinase</keyword>
<dbReference type="CDD" id="cd06577">
    <property type="entry name" value="PASTA_pknB"/>
    <property type="match status" value="2"/>
</dbReference>
<feature type="region of interest" description="Disordered" evidence="8">
    <location>
        <begin position="174"/>
        <end position="204"/>
    </location>
</feature>
<dbReference type="PROSITE" id="PS50011">
    <property type="entry name" value="PROTEIN_KINASE_DOM"/>
    <property type="match status" value="1"/>
</dbReference>
<keyword evidence="1" id="KW-0808">Transferase</keyword>
<dbReference type="Pfam" id="PF03793">
    <property type="entry name" value="PASTA"/>
    <property type="match status" value="2"/>
</dbReference>
<dbReference type="Gene3D" id="3.30.10.20">
    <property type="match status" value="2"/>
</dbReference>
<name>A0A7C4CE88_UNCW3</name>
<comment type="catalytic activity">
    <reaction evidence="6">
        <text>L-threonyl-[protein] + ATP = O-phospho-L-threonyl-[protein] + ADP + H(+)</text>
        <dbReference type="Rhea" id="RHEA:46608"/>
        <dbReference type="Rhea" id="RHEA-COMP:11060"/>
        <dbReference type="Rhea" id="RHEA-COMP:11605"/>
        <dbReference type="ChEBI" id="CHEBI:15378"/>
        <dbReference type="ChEBI" id="CHEBI:30013"/>
        <dbReference type="ChEBI" id="CHEBI:30616"/>
        <dbReference type="ChEBI" id="CHEBI:61977"/>
        <dbReference type="ChEBI" id="CHEBI:456216"/>
        <dbReference type="EC" id="2.7.11.1"/>
    </reaction>
</comment>
<dbReference type="InterPro" id="IPR011009">
    <property type="entry name" value="Kinase-like_dom_sf"/>
</dbReference>
<gene>
    <name evidence="12" type="ORF">ENS41_06805</name>
</gene>
<dbReference type="Gene3D" id="1.10.510.10">
    <property type="entry name" value="Transferase(Phosphotransferase) domain 1"/>
    <property type="match status" value="1"/>
</dbReference>
<evidence type="ECO:0000256" key="5">
    <source>
        <dbReference type="ARBA" id="ARBA00022840"/>
    </source>
</evidence>
<keyword evidence="3" id="KW-0547">Nucleotide-binding</keyword>
<feature type="domain" description="PASTA" evidence="11">
    <location>
        <begin position="249"/>
        <end position="311"/>
    </location>
</feature>
<evidence type="ECO:0000256" key="6">
    <source>
        <dbReference type="ARBA" id="ARBA00047899"/>
    </source>
</evidence>
<dbReference type="SMART" id="SM00220">
    <property type="entry name" value="S_TKc"/>
    <property type="match status" value="1"/>
</dbReference>
<dbReference type="GO" id="GO:0005524">
    <property type="term" value="F:ATP binding"/>
    <property type="evidence" value="ECO:0007669"/>
    <property type="project" value="UniProtKB-KW"/>
</dbReference>
<keyword evidence="9" id="KW-1133">Transmembrane helix</keyword>
<keyword evidence="9" id="KW-0472">Membrane</keyword>
<keyword evidence="5" id="KW-0067">ATP-binding</keyword>
<dbReference type="Pfam" id="PF00069">
    <property type="entry name" value="Pkinase"/>
    <property type="match status" value="1"/>
</dbReference>
<accession>A0A7C4CE88</accession>
<dbReference type="PROSITE" id="PS51178">
    <property type="entry name" value="PASTA"/>
    <property type="match status" value="2"/>
</dbReference>
<dbReference type="GO" id="GO:0004674">
    <property type="term" value="F:protein serine/threonine kinase activity"/>
    <property type="evidence" value="ECO:0007669"/>
    <property type="project" value="UniProtKB-EC"/>
</dbReference>
<dbReference type="EMBL" id="DSUT01000144">
    <property type="protein sequence ID" value="HGK28649.1"/>
    <property type="molecule type" value="Genomic_DNA"/>
</dbReference>
<evidence type="ECO:0000259" key="11">
    <source>
        <dbReference type="PROSITE" id="PS51178"/>
    </source>
</evidence>